<dbReference type="Gene3D" id="3.30.40.10">
    <property type="entry name" value="Zinc/RING finger domain, C3HC4 (zinc finger)"/>
    <property type="match status" value="2"/>
</dbReference>
<dbReference type="PROSITE" id="PS50089">
    <property type="entry name" value="ZF_RING_2"/>
    <property type="match status" value="1"/>
</dbReference>
<dbReference type="SMART" id="SM00184">
    <property type="entry name" value="RING"/>
    <property type="match status" value="2"/>
</dbReference>
<evidence type="ECO:0000256" key="2">
    <source>
        <dbReference type="ARBA" id="ARBA00004906"/>
    </source>
</evidence>
<evidence type="ECO:0000256" key="4">
    <source>
        <dbReference type="ARBA" id="ARBA00022679"/>
    </source>
</evidence>
<dbReference type="InterPro" id="IPR039398">
    <property type="entry name" value="Deltex_fam"/>
</dbReference>
<evidence type="ECO:0000256" key="6">
    <source>
        <dbReference type="ARBA" id="ARBA00022771"/>
    </source>
</evidence>
<comment type="subcellular location">
    <subcellularLocation>
        <location evidence="9">Cytoplasm</location>
    </subcellularLocation>
</comment>
<comment type="catalytic activity">
    <reaction evidence="1 9">
        <text>S-ubiquitinyl-[E2 ubiquitin-conjugating enzyme]-L-cysteine + [acceptor protein]-L-lysine = [E2 ubiquitin-conjugating enzyme]-L-cysteine + N(6)-ubiquitinyl-[acceptor protein]-L-lysine.</text>
        <dbReference type="EC" id="2.3.2.27"/>
    </reaction>
</comment>
<dbReference type="GO" id="GO:0008270">
    <property type="term" value="F:zinc ion binding"/>
    <property type="evidence" value="ECO:0007669"/>
    <property type="project" value="UniProtKB-KW"/>
</dbReference>
<feature type="region of interest" description="Disordered" evidence="10">
    <location>
        <begin position="703"/>
        <end position="725"/>
    </location>
</feature>
<keyword evidence="7 9" id="KW-0862">Zinc</keyword>
<evidence type="ECO:0000256" key="10">
    <source>
        <dbReference type="SAM" id="MobiDB-lite"/>
    </source>
</evidence>
<dbReference type="GO" id="GO:0016567">
    <property type="term" value="P:protein ubiquitination"/>
    <property type="evidence" value="ECO:0007669"/>
    <property type="project" value="UniProtKB-UniRule"/>
</dbReference>
<dbReference type="InterPro" id="IPR039399">
    <property type="entry name" value="Deltex_C_sf"/>
</dbReference>
<dbReference type="SMART" id="SM00336">
    <property type="entry name" value="BBOX"/>
    <property type="match status" value="2"/>
</dbReference>
<dbReference type="CDD" id="cd09633">
    <property type="entry name" value="Deltex_C"/>
    <property type="match status" value="1"/>
</dbReference>
<comment type="similarity">
    <text evidence="3 9">Belongs to the Deltex family.</text>
</comment>
<dbReference type="PROSITE" id="PS50119">
    <property type="entry name" value="ZF_BBOX"/>
    <property type="match status" value="1"/>
</dbReference>
<proteinExistence type="inferred from homology"/>
<dbReference type="InterPro" id="IPR039396">
    <property type="entry name" value="Deltex_C"/>
</dbReference>
<feature type="domain" description="RING-type" evidence="11">
    <location>
        <begin position="527"/>
        <end position="565"/>
    </location>
</feature>
<evidence type="ECO:0000256" key="1">
    <source>
        <dbReference type="ARBA" id="ARBA00000900"/>
    </source>
</evidence>
<dbReference type="InterPro" id="IPR013083">
    <property type="entry name" value="Znf_RING/FYVE/PHD"/>
</dbReference>
<keyword evidence="14" id="KW-1185">Reference proteome</keyword>
<evidence type="ECO:0000256" key="9">
    <source>
        <dbReference type="RuleBase" id="RU367105"/>
    </source>
</evidence>
<organism evidence="13 14">
    <name type="scientific">Magallana gigas</name>
    <name type="common">Pacific oyster</name>
    <name type="synonym">Crassostrea gigas</name>
    <dbReference type="NCBI Taxonomy" id="29159"/>
    <lineage>
        <taxon>Eukaryota</taxon>
        <taxon>Metazoa</taxon>
        <taxon>Spiralia</taxon>
        <taxon>Lophotrochozoa</taxon>
        <taxon>Mollusca</taxon>
        <taxon>Bivalvia</taxon>
        <taxon>Autobranchia</taxon>
        <taxon>Pteriomorphia</taxon>
        <taxon>Ostreida</taxon>
        <taxon>Ostreoidea</taxon>
        <taxon>Ostreidae</taxon>
        <taxon>Magallana</taxon>
    </lineage>
</organism>
<dbReference type="SUPFAM" id="SSF57845">
    <property type="entry name" value="B-box zinc-binding domain"/>
    <property type="match status" value="1"/>
</dbReference>
<dbReference type="EnsemblMetazoa" id="G22080.3">
    <property type="protein sequence ID" value="G22080.3:cds"/>
    <property type="gene ID" value="G22080"/>
</dbReference>
<dbReference type="GO" id="GO:0007219">
    <property type="term" value="P:Notch signaling pathway"/>
    <property type="evidence" value="ECO:0007669"/>
    <property type="project" value="InterPro"/>
</dbReference>
<dbReference type="EC" id="2.3.2.27" evidence="9"/>
<accession>A0A8W8K1X3</accession>
<evidence type="ECO:0000256" key="8">
    <source>
        <dbReference type="PROSITE-ProRule" id="PRU00024"/>
    </source>
</evidence>
<dbReference type="CDD" id="cd19756">
    <property type="entry name" value="Bbox2"/>
    <property type="match status" value="1"/>
</dbReference>
<evidence type="ECO:0000259" key="11">
    <source>
        <dbReference type="PROSITE" id="PS50089"/>
    </source>
</evidence>
<dbReference type="SUPFAM" id="SSF57850">
    <property type="entry name" value="RING/U-box"/>
    <property type="match status" value="1"/>
</dbReference>
<dbReference type="Pfam" id="PF18102">
    <property type="entry name" value="DTC"/>
    <property type="match status" value="1"/>
</dbReference>
<dbReference type="InterPro" id="IPR017907">
    <property type="entry name" value="Znf_RING_CS"/>
</dbReference>
<evidence type="ECO:0000313" key="14">
    <source>
        <dbReference type="Proteomes" id="UP000005408"/>
    </source>
</evidence>
<reference evidence="13" key="1">
    <citation type="submission" date="2022-08" db="UniProtKB">
        <authorList>
            <consortium name="EnsemblMetazoa"/>
        </authorList>
    </citation>
    <scope>IDENTIFICATION</scope>
    <source>
        <strain evidence="13">05x7-T-G4-1.051#20</strain>
    </source>
</reference>
<dbReference type="InterPro" id="IPR000315">
    <property type="entry name" value="Znf_B-box"/>
</dbReference>
<dbReference type="Proteomes" id="UP000005408">
    <property type="component" value="Unassembled WGS sequence"/>
</dbReference>
<comment type="pathway">
    <text evidence="2 9">Protein modification; protein ubiquitination.</text>
</comment>
<keyword evidence="6 8" id="KW-0863">Zinc-finger</keyword>
<dbReference type="AlphaFoldDB" id="A0A8W8K1X3"/>
<dbReference type="PROSITE" id="PS00518">
    <property type="entry name" value="ZF_RING_1"/>
    <property type="match status" value="1"/>
</dbReference>
<evidence type="ECO:0000256" key="7">
    <source>
        <dbReference type="ARBA" id="ARBA00022833"/>
    </source>
</evidence>
<keyword evidence="5 9" id="KW-0479">Metal-binding</keyword>
<keyword evidence="9" id="KW-0963">Cytoplasm</keyword>
<dbReference type="Pfam" id="PF13639">
    <property type="entry name" value="zf-RING_2"/>
    <property type="match status" value="1"/>
</dbReference>
<protein>
    <recommendedName>
        <fullName evidence="9">E3 ubiquitin-protein ligase</fullName>
        <ecNumber evidence="9">2.3.2.27</ecNumber>
    </recommendedName>
</protein>
<keyword evidence="4 9" id="KW-0808">Transferase</keyword>
<sequence length="725" mass="81574">MAHTEESVETTSDFVNFNNGDVQAESLEMVDVRGFLADSTKLKDFITCRNCKQEFDHEAHKPFLLPCLDAICKSCTQDISTLEKQGLECDECHGIHICFQNGDLSLQVDSTREIASAILRLMKGDSSLICEMCTNHKTASHRCLDCSLFICVECVKLHSVIKPFKSHTVSEIKGLLSEEKNCMSLFRKTIHCPVNGHDNETLKMYCLDSACMKPVCVLCCITTHKEHKYCNIAEVGKENKTKIEYILKNVASKVDQAQKSVTELQDINDKCLLDSQRLQNEIKARFSEAKKALELREKTLCEVVASQVNVKQKCIKKEKKKLTSFINSCKQACYYGNISPKLNDHQSFLAIGNSIQLQLENLERQVIEKQVSTDIMKFSPKPSDACFTTSINSFGKILVTKVNPTKSKVVVTSSVCDQGEELQFQIQLYSSTGIPIIDENVGVHLKNRGKILKSVHCSIGTPSSTFTGKWVPDEPLQLSWIVVSNGIELETLEGMIEVKATETQQDIRNDFYCDNLTNSQRLQEERCCVCMDTPTKPKQLRKCGHIFCKECIEQCFNYKPACPICGTIYGKVTGDQPLGTMSIRTNGSRLQGFNDSSGTIILTYFFNDGLQGEEHPNPRTVYKGIRLSGYLPNNKKGRLIAKLLNVAFSRRLVFTIGWSRTTGHDGVTWNAIHHKTSMEGGPARFGYPDPTYLDRVLEELEAKGVTEESADDPEEYKEFSREIRY</sequence>
<dbReference type="PANTHER" id="PTHR12622">
    <property type="entry name" value="DELTEX-RELATED"/>
    <property type="match status" value="1"/>
</dbReference>
<evidence type="ECO:0000313" key="13">
    <source>
        <dbReference type="EnsemblMetazoa" id="G22080.3:cds"/>
    </source>
</evidence>
<dbReference type="GO" id="GO:0061630">
    <property type="term" value="F:ubiquitin protein ligase activity"/>
    <property type="evidence" value="ECO:0007669"/>
    <property type="project" value="UniProtKB-UniRule"/>
</dbReference>
<dbReference type="InterPro" id="IPR001841">
    <property type="entry name" value="Znf_RING"/>
</dbReference>
<evidence type="ECO:0000256" key="5">
    <source>
        <dbReference type="ARBA" id="ARBA00022723"/>
    </source>
</evidence>
<dbReference type="Gene3D" id="3.30.390.130">
    <property type="match status" value="1"/>
</dbReference>
<feature type="compositionally biased region" description="Basic and acidic residues" evidence="10">
    <location>
        <begin position="716"/>
        <end position="725"/>
    </location>
</feature>
<evidence type="ECO:0000256" key="3">
    <source>
        <dbReference type="ARBA" id="ARBA00009413"/>
    </source>
</evidence>
<name>A0A8W8K1X3_MAGGI</name>
<evidence type="ECO:0000259" key="12">
    <source>
        <dbReference type="PROSITE" id="PS50119"/>
    </source>
</evidence>
<feature type="domain" description="B box-type" evidence="12">
    <location>
        <begin position="125"/>
        <end position="172"/>
    </location>
</feature>
<dbReference type="GO" id="GO:0005737">
    <property type="term" value="C:cytoplasm"/>
    <property type="evidence" value="ECO:0007669"/>
    <property type="project" value="UniProtKB-SubCell"/>
</dbReference>
<dbReference type="Gene3D" id="3.30.160.60">
    <property type="entry name" value="Classic Zinc Finger"/>
    <property type="match status" value="1"/>
</dbReference>